<reference evidence="3" key="1">
    <citation type="journal article" date="2011" name="MBio">
        <title>Novel metabolic attributes of the genus Cyanothece, comprising a group of unicellular nitrogen-fixing Cyanobacteria.</title>
        <authorList>
            <person name="Bandyopadhyay A."/>
            <person name="Elvitigala T."/>
            <person name="Welsh E."/>
            <person name="Stockel J."/>
            <person name="Liberton M."/>
            <person name="Min H."/>
            <person name="Sherman L.A."/>
            <person name="Pakrasi H.B."/>
        </authorList>
    </citation>
    <scope>NUCLEOTIDE SEQUENCE [LARGE SCALE GENOMIC DNA]</scope>
    <source>
        <strain evidence="3">PCC 7424</strain>
    </source>
</reference>
<evidence type="ECO:0000313" key="2">
    <source>
        <dbReference type="EMBL" id="ACK70284.1"/>
    </source>
</evidence>
<proteinExistence type="predicted"/>
<evidence type="ECO:0000313" key="3">
    <source>
        <dbReference type="Proteomes" id="UP000002384"/>
    </source>
</evidence>
<dbReference type="RefSeq" id="WP_012599227.1">
    <property type="nucleotide sequence ID" value="NC_011729.1"/>
</dbReference>
<name>B7KCH9_GLOC7</name>
<dbReference type="OrthoDB" id="1488930at2"/>
<keyword evidence="3" id="KW-1185">Reference proteome</keyword>
<dbReference type="Proteomes" id="UP000002384">
    <property type="component" value="Chromosome"/>
</dbReference>
<dbReference type="HOGENOM" id="CLU_949041_0_0_3"/>
<protein>
    <submittedName>
        <fullName evidence="2">Uncharacterized protein</fullName>
    </submittedName>
</protein>
<dbReference type="KEGG" id="cyc:PCC7424_1852"/>
<feature type="transmembrane region" description="Helical" evidence="1">
    <location>
        <begin position="12"/>
        <end position="37"/>
    </location>
</feature>
<keyword evidence="1" id="KW-0472">Membrane</keyword>
<dbReference type="EMBL" id="CP001291">
    <property type="protein sequence ID" value="ACK70284.1"/>
    <property type="molecule type" value="Genomic_DNA"/>
</dbReference>
<accession>B7KCH9</accession>
<evidence type="ECO:0000256" key="1">
    <source>
        <dbReference type="SAM" id="Phobius"/>
    </source>
</evidence>
<organism evidence="2 3">
    <name type="scientific">Gloeothece citriformis (strain PCC 7424)</name>
    <name type="common">Cyanothece sp. (strain PCC 7424)</name>
    <dbReference type="NCBI Taxonomy" id="65393"/>
    <lineage>
        <taxon>Bacteria</taxon>
        <taxon>Bacillati</taxon>
        <taxon>Cyanobacteriota</taxon>
        <taxon>Cyanophyceae</taxon>
        <taxon>Oscillatoriophycideae</taxon>
        <taxon>Chroococcales</taxon>
        <taxon>Aphanothecaceae</taxon>
        <taxon>Gloeothece</taxon>
        <taxon>Gloeothece citriformis</taxon>
    </lineage>
</organism>
<dbReference type="AlphaFoldDB" id="B7KCH9"/>
<sequence length="293" mass="33419">MSNPQKTEKETLIKWLELGLKLIEIVVIGGLGIYISYKAHQISVSIDRGTYLNSSIENLSKSEREKIRQDISLVVLDKTLTVYPEQNIQKDLVYKIAVIVGNDLILKSKNGIHSGNNTQNLTQKRNDIYNDLLQVRTVLLNRVSPYLTPEDINILKHPEVKTPEEINKIFKKLATILTQDECEELKRVFILDESSTITGINLVYIQYKTDKNKAEKLQKYLQSQNIVAPDIEQISGIEGNDIRYSNSGDLQTAKKLQKILQDQEKITIPDENLIDLSKAGYKVPPGQFEIWLK</sequence>
<keyword evidence="1" id="KW-1133">Transmembrane helix</keyword>
<gene>
    <name evidence="2" type="ordered locus">PCC7424_1852</name>
</gene>
<keyword evidence="1" id="KW-0812">Transmembrane</keyword>